<keyword evidence="2" id="KW-1185">Reference proteome</keyword>
<protein>
    <recommendedName>
        <fullName evidence="3">Lipoprotein</fullName>
    </recommendedName>
</protein>
<dbReference type="PROSITE" id="PS51257">
    <property type="entry name" value="PROKAR_LIPOPROTEIN"/>
    <property type="match status" value="1"/>
</dbReference>
<dbReference type="AlphaFoldDB" id="I2GRR8"/>
<evidence type="ECO:0000313" key="2">
    <source>
        <dbReference type="Proteomes" id="UP000009309"/>
    </source>
</evidence>
<dbReference type="EMBL" id="CAIT01000009">
    <property type="protein sequence ID" value="CCH56596.1"/>
    <property type="molecule type" value="Genomic_DNA"/>
</dbReference>
<comment type="caution">
    <text evidence="1">The sequence shown here is derived from an EMBL/GenBank/DDBJ whole genome shotgun (WGS) entry which is preliminary data.</text>
</comment>
<dbReference type="RefSeq" id="WP_009285161.1">
    <property type="nucleotide sequence ID" value="NZ_CAIT01000009.1"/>
</dbReference>
<evidence type="ECO:0000313" key="1">
    <source>
        <dbReference type="EMBL" id="CCH56596.1"/>
    </source>
</evidence>
<proteinExistence type="predicted"/>
<gene>
    <name evidence="1" type="ORF">BN8_05971</name>
</gene>
<organism evidence="1 2">
    <name type="scientific">Fibrisoma limi BUZ 3</name>
    <dbReference type="NCBI Taxonomy" id="1185876"/>
    <lineage>
        <taxon>Bacteria</taxon>
        <taxon>Pseudomonadati</taxon>
        <taxon>Bacteroidota</taxon>
        <taxon>Cytophagia</taxon>
        <taxon>Cytophagales</taxon>
        <taxon>Spirosomataceae</taxon>
        <taxon>Fibrisoma</taxon>
    </lineage>
</organism>
<evidence type="ECO:0008006" key="3">
    <source>
        <dbReference type="Google" id="ProtNLM"/>
    </source>
</evidence>
<sequence>MKKLFIIGSLCATLFMGACNRKATCPAYGSVQKPAPAQVRA</sequence>
<accession>I2GRR8</accession>
<name>I2GRR8_9BACT</name>
<reference evidence="1 2" key="1">
    <citation type="journal article" date="2012" name="J. Bacteriol.">
        <title>Genome Sequence of the Filamentous Bacterium Fibrisoma limi BUZ 3T.</title>
        <authorList>
            <person name="Filippini M."/>
            <person name="Qi W."/>
            <person name="Jaenicke S."/>
            <person name="Goesmann A."/>
            <person name="Smits T.H."/>
            <person name="Bagheri H.C."/>
        </authorList>
    </citation>
    <scope>NUCLEOTIDE SEQUENCE [LARGE SCALE GENOMIC DNA]</scope>
    <source>
        <strain evidence="2">BUZ 3T</strain>
    </source>
</reference>
<dbReference type="Proteomes" id="UP000009309">
    <property type="component" value="Unassembled WGS sequence"/>
</dbReference>